<sequence>MSDRVSRRRLLSTALAAGAVASGAVASGCAPASTESIGGSRDRSELLARELLGVDENGADLTLAYLKILIDSGLPATDRRKKVIVVGAGPAGLSAANLLAEAGHAVTVLEANGNRTGGRVKTFRGVFSDPALHAEAGAMRLSSVHPMVLALADKLGVRRRPFYNSDVLAETVTPSTPSVFYRSFTGEEWSNGPRTQYVAPPSAGRSLLKVNGMTVTRGEYAADPGVVHAGFGCDLRESSGAVMDTVLRQASALSDQSIERQVESWTRLLGRFENHSLRGYLIDQGWTKERIEAVGTLENMTARMRHSVVFPLVDHTLIPSDATYWELTGGMASLTDALAQRLGPSILLGKRMIRLEQAGHGVRVWTTAESGDESSDGRPIDPVESFEADYAIVAIPLAAARFCAFEPPLSYDKRWAIIEMHHDAATKVLLEFRSRFWEQGENGFRGGRCTVDLPSRSMYFPSHVEGSDGGVVLASYTLAEDAMRWDSLTEGERVHFALAGMRELFGPQVDTEFTGVGITQSWVRARYALGEAAMPTPGQLHDHHLATRAVEGRVHFAGDHTSLNTAWIEGALESGVRSALEVHQR</sequence>
<evidence type="ECO:0000313" key="4">
    <source>
        <dbReference type="Proteomes" id="UP000323876"/>
    </source>
</evidence>
<dbReference type="Gene3D" id="3.30.70.2100">
    <property type="match status" value="1"/>
</dbReference>
<feature type="chain" id="PRO_5038436415" evidence="1">
    <location>
        <begin position="27"/>
        <end position="585"/>
    </location>
</feature>
<dbReference type="Proteomes" id="UP000323876">
    <property type="component" value="Unassembled WGS sequence"/>
</dbReference>
<dbReference type="GO" id="GO:0009063">
    <property type="term" value="P:amino acid catabolic process"/>
    <property type="evidence" value="ECO:0007669"/>
    <property type="project" value="TreeGrafter"/>
</dbReference>
<dbReference type="Gene3D" id="1.10.10.1620">
    <property type="match status" value="1"/>
</dbReference>
<keyword evidence="1" id="KW-0732">Signal</keyword>
<dbReference type="OrthoDB" id="337830at2"/>
<feature type="domain" description="Amine oxidase" evidence="2">
    <location>
        <begin position="91"/>
        <end position="582"/>
    </location>
</feature>
<dbReference type="Pfam" id="PF01593">
    <property type="entry name" value="Amino_oxidase"/>
    <property type="match status" value="1"/>
</dbReference>
<dbReference type="Gene3D" id="6.10.250.1500">
    <property type="match status" value="1"/>
</dbReference>
<dbReference type="AlphaFoldDB" id="A0A5N0EA36"/>
<comment type="caution">
    <text evidence="3">The sequence shown here is derived from an EMBL/GenBank/DDBJ whole genome shotgun (WGS) entry which is preliminary data.</text>
</comment>
<dbReference type="InterPro" id="IPR002937">
    <property type="entry name" value="Amino_oxidase"/>
</dbReference>
<dbReference type="EMBL" id="VXLC01000015">
    <property type="protein sequence ID" value="KAA8885329.1"/>
    <property type="molecule type" value="Genomic_DNA"/>
</dbReference>
<dbReference type="PANTHER" id="PTHR10742">
    <property type="entry name" value="FLAVIN MONOAMINE OXIDASE"/>
    <property type="match status" value="1"/>
</dbReference>
<dbReference type="Gene3D" id="3.30.1490.470">
    <property type="match status" value="1"/>
</dbReference>
<dbReference type="PANTHER" id="PTHR10742:SF342">
    <property type="entry name" value="AMINE OXIDASE"/>
    <property type="match status" value="1"/>
</dbReference>
<dbReference type="GO" id="GO:0001716">
    <property type="term" value="F:L-amino-acid oxidase activity"/>
    <property type="evidence" value="ECO:0007669"/>
    <property type="project" value="TreeGrafter"/>
</dbReference>
<dbReference type="Gene3D" id="3.50.50.60">
    <property type="entry name" value="FAD/NAD(P)-binding domain"/>
    <property type="match status" value="2"/>
</dbReference>
<dbReference type="Gene3D" id="1.10.405.10">
    <property type="entry name" value="Guanine Nucleotide Dissociation Inhibitor, domain 1"/>
    <property type="match status" value="1"/>
</dbReference>
<evidence type="ECO:0000256" key="1">
    <source>
        <dbReference type="SAM" id="SignalP"/>
    </source>
</evidence>
<protein>
    <submittedName>
        <fullName evidence="3">NAD(P)-binding protein</fullName>
    </submittedName>
</protein>
<dbReference type="InterPro" id="IPR050281">
    <property type="entry name" value="Flavin_monoamine_oxidase"/>
</dbReference>
<keyword evidence="4" id="KW-1185">Reference proteome</keyword>
<name>A0A5N0EA36_9NOCA</name>
<evidence type="ECO:0000259" key="2">
    <source>
        <dbReference type="Pfam" id="PF01593"/>
    </source>
</evidence>
<evidence type="ECO:0000313" key="3">
    <source>
        <dbReference type="EMBL" id="KAA8885329.1"/>
    </source>
</evidence>
<feature type="signal peptide" evidence="1">
    <location>
        <begin position="1"/>
        <end position="26"/>
    </location>
</feature>
<proteinExistence type="predicted"/>
<dbReference type="InterPro" id="IPR006311">
    <property type="entry name" value="TAT_signal"/>
</dbReference>
<organism evidence="3 4">
    <name type="scientific">Nocardia colli</name>
    <dbReference type="NCBI Taxonomy" id="2545717"/>
    <lineage>
        <taxon>Bacteria</taxon>
        <taxon>Bacillati</taxon>
        <taxon>Actinomycetota</taxon>
        <taxon>Actinomycetes</taxon>
        <taxon>Mycobacteriales</taxon>
        <taxon>Nocardiaceae</taxon>
        <taxon>Nocardia</taxon>
    </lineage>
</organism>
<dbReference type="PROSITE" id="PS51318">
    <property type="entry name" value="TAT"/>
    <property type="match status" value="1"/>
</dbReference>
<gene>
    <name evidence="3" type="ORF">F3087_27105</name>
</gene>
<accession>A0A5N0EA36</accession>
<dbReference type="InterPro" id="IPR036188">
    <property type="entry name" value="FAD/NAD-bd_sf"/>
</dbReference>
<dbReference type="PROSITE" id="PS51257">
    <property type="entry name" value="PROKAR_LIPOPROTEIN"/>
    <property type="match status" value="1"/>
</dbReference>
<dbReference type="SUPFAM" id="SSF54373">
    <property type="entry name" value="FAD-linked reductases, C-terminal domain"/>
    <property type="match status" value="1"/>
</dbReference>
<dbReference type="SUPFAM" id="SSF51905">
    <property type="entry name" value="FAD/NAD(P)-binding domain"/>
    <property type="match status" value="1"/>
</dbReference>
<reference evidence="3 4" key="1">
    <citation type="submission" date="2019-09" db="EMBL/GenBank/DDBJ databases">
        <authorList>
            <person name="Wang X."/>
        </authorList>
    </citation>
    <scope>NUCLEOTIDE SEQUENCE [LARGE SCALE GENOMIC DNA]</scope>
    <source>
        <strain evidence="3 4">CICC 11023</strain>
    </source>
</reference>